<feature type="transmembrane region" description="Helical" evidence="1">
    <location>
        <begin position="76"/>
        <end position="102"/>
    </location>
</feature>
<keyword evidence="1" id="KW-1133">Transmembrane helix</keyword>
<dbReference type="OrthoDB" id="8772956at2"/>
<feature type="transmembrane region" description="Helical" evidence="1">
    <location>
        <begin position="178"/>
        <end position="198"/>
    </location>
</feature>
<reference evidence="2 3" key="1">
    <citation type="submission" date="2019-11" db="EMBL/GenBank/DDBJ databases">
        <title>Type strains purchased from KCTC, JCM and DSMZ.</title>
        <authorList>
            <person name="Lu H."/>
        </authorList>
    </citation>
    <scope>NUCLEOTIDE SEQUENCE [LARGE SCALE GENOMIC DNA]</scope>
    <source>
        <strain evidence="2 3">JCM 31587</strain>
    </source>
</reference>
<evidence type="ECO:0000313" key="3">
    <source>
        <dbReference type="Proteomes" id="UP000472320"/>
    </source>
</evidence>
<organism evidence="2 3">
    <name type="scientific">Massilia eburnea</name>
    <dbReference type="NCBI Taxonomy" id="1776165"/>
    <lineage>
        <taxon>Bacteria</taxon>
        <taxon>Pseudomonadati</taxon>
        <taxon>Pseudomonadota</taxon>
        <taxon>Betaproteobacteria</taxon>
        <taxon>Burkholderiales</taxon>
        <taxon>Oxalobacteraceae</taxon>
        <taxon>Telluria group</taxon>
        <taxon>Massilia</taxon>
    </lineage>
</organism>
<feature type="transmembrane region" description="Helical" evidence="1">
    <location>
        <begin position="43"/>
        <end position="64"/>
    </location>
</feature>
<name>A0A6L6QNV7_9BURK</name>
<dbReference type="RefSeq" id="WP_155456789.1">
    <property type="nucleotide sequence ID" value="NZ_WNKX01000029.1"/>
</dbReference>
<keyword evidence="1" id="KW-0472">Membrane</keyword>
<evidence type="ECO:0000313" key="2">
    <source>
        <dbReference type="EMBL" id="MTW13875.1"/>
    </source>
</evidence>
<feature type="transmembrane region" description="Helical" evidence="1">
    <location>
        <begin position="204"/>
        <end position="231"/>
    </location>
</feature>
<evidence type="ECO:0000256" key="1">
    <source>
        <dbReference type="SAM" id="Phobius"/>
    </source>
</evidence>
<dbReference type="EMBL" id="WNKX01000029">
    <property type="protein sequence ID" value="MTW13875.1"/>
    <property type="molecule type" value="Genomic_DNA"/>
</dbReference>
<accession>A0A6L6QNV7</accession>
<sequence length="253" mass="28307">MFKPRPAAHQGPNLWHFSALAWGTSNLLLSLFAMPISLNPFGIRLQLCLGFAHFVGVFYLWRLAGKRGNPERLMELAIITLVFIYIVPLLMLAAPMIVLAAYALPPPAWQAVIAIMLLCAVILAIVRLWNAATDNSTGRYFDQFVRCELKEATITSSSMSYFLSHIGRHATQPSRIDGWTMVAAIAVGTPVLSSSIAYDKSSSTLAICALVTTPMAMHAFSRMVVHTYFWIYRLRRFERQAGIRILVNFRDRG</sequence>
<keyword evidence="1" id="KW-0812">Transmembrane</keyword>
<feature type="transmembrane region" description="Helical" evidence="1">
    <location>
        <begin position="12"/>
        <end position="37"/>
    </location>
</feature>
<keyword evidence="3" id="KW-1185">Reference proteome</keyword>
<dbReference type="AlphaFoldDB" id="A0A6L6QNV7"/>
<dbReference type="Proteomes" id="UP000472320">
    <property type="component" value="Unassembled WGS sequence"/>
</dbReference>
<protein>
    <submittedName>
        <fullName evidence="2">Uncharacterized protein</fullName>
    </submittedName>
</protein>
<proteinExistence type="predicted"/>
<comment type="caution">
    <text evidence="2">The sequence shown here is derived from an EMBL/GenBank/DDBJ whole genome shotgun (WGS) entry which is preliminary data.</text>
</comment>
<gene>
    <name evidence="2" type="ORF">GM658_24995</name>
</gene>
<feature type="transmembrane region" description="Helical" evidence="1">
    <location>
        <begin position="108"/>
        <end position="129"/>
    </location>
</feature>